<sequence length="132" mass="13976">MSRIDRYYIVAAAAYLVIGLCLGIGMGITENFQLVAVHAHINLVGWASLGLYGLTLRAFPELRASKLAPWQFGVANLGAITFLPGIALAVTQTTPVLAIVGSLIWLLGALLFLAMCIGLARNGGQPGDRTPR</sequence>
<dbReference type="InterPro" id="IPR036927">
    <property type="entry name" value="Cyt_c_oxase-like_su1_sf"/>
</dbReference>
<dbReference type="Proteomes" id="UP001156882">
    <property type="component" value="Unassembled WGS sequence"/>
</dbReference>
<evidence type="ECO:0000313" key="2">
    <source>
        <dbReference type="EMBL" id="GLS17575.1"/>
    </source>
</evidence>
<feature type="transmembrane region" description="Helical" evidence="1">
    <location>
        <begin position="34"/>
        <end position="55"/>
    </location>
</feature>
<dbReference type="Gene3D" id="1.20.210.10">
    <property type="entry name" value="Cytochrome c oxidase-like, subunit I domain"/>
    <property type="match status" value="1"/>
</dbReference>
<dbReference type="EMBL" id="BSPC01000005">
    <property type="protein sequence ID" value="GLS17575.1"/>
    <property type="molecule type" value="Genomic_DNA"/>
</dbReference>
<gene>
    <name evidence="2" type="ORF">GCM10007874_05900</name>
</gene>
<feature type="transmembrane region" description="Helical" evidence="1">
    <location>
        <begin position="7"/>
        <end position="28"/>
    </location>
</feature>
<keyword evidence="1" id="KW-0472">Membrane</keyword>
<feature type="transmembrane region" description="Helical" evidence="1">
    <location>
        <begin position="67"/>
        <end position="90"/>
    </location>
</feature>
<comment type="caution">
    <text evidence="2">The sequence shown here is derived from an EMBL/GenBank/DDBJ whole genome shotgun (WGS) entry which is preliminary data.</text>
</comment>
<keyword evidence="3" id="KW-1185">Reference proteome</keyword>
<keyword evidence="1" id="KW-0812">Transmembrane</keyword>
<proteinExistence type="predicted"/>
<dbReference type="SUPFAM" id="SSF81442">
    <property type="entry name" value="Cytochrome c oxidase subunit I-like"/>
    <property type="match status" value="1"/>
</dbReference>
<name>A0ABQ6CFE8_9HYPH</name>
<evidence type="ECO:0000313" key="3">
    <source>
        <dbReference type="Proteomes" id="UP001156882"/>
    </source>
</evidence>
<protein>
    <recommendedName>
        <fullName evidence="4">Cytochrome-c oxidase</fullName>
    </recommendedName>
</protein>
<keyword evidence="1" id="KW-1133">Transmembrane helix</keyword>
<organism evidence="2 3">
    <name type="scientific">Labrys miyagiensis</name>
    <dbReference type="NCBI Taxonomy" id="346912"/>
    <lineage>
        <taxon>Bacteria</taxon>
        <taxon>Pseudomonadati</taxon>
        <taxon>Pseudomonadota</taxon>
        <taxon>Alphaproteobacteria</taxon>
        <taxon>Hyphomicrobiales</taxon>
        <taxon>Xanthobacteraceae</taxon>
        <taxon>Labrys</taxon>
    </lineage>
</organism>
<evidence type="ECO:0000256" key="1">
    <source>
        <dbReference type="SAM" id="Phobius"/>
    </source>
</evidence>
<accession>A0ABQ6CFE8</accession>
<feature type="transmembrane region" description="Helical" evidence="1">
    <location>
        <begin position="96"/>
        <end position="120"/>
    </location>
</feature>
<evidence type="ECO:0008006" key="4">
    <source>
        <dbReference type="Google" id="ProtNLM"/>
    </source>
</evidence>
<dbReference type="RefSeq" id="WP_284310387.1">
    <property type="nucleotide sequence ID" value="NZ_BSPC01000005.1"/>
</dbReference>
<reference evidence="3" key="1">
    <citation type="journal article" date="2019" name="Int. J. Syst. Evol. Microbiol.">
        <title>The Global Catalogue of Microorganisms (GCM) 10K type strain sequencing project: providing services to taxonomists for standard genome sequencing and annotation.</title>
        <authorList>
            <consortium name="The Broad Institute Genomics Platform"/>
            <consortium name="The Broad Institute Genome Sequencing Center for Infectious Disease"/>
            <person name="Wu L."/>
            <person name="Ma J."/>
        </authorList>
    </citation>
    <scope>NUCLEOTIDE SEQUENCE [LARGE SCALE GENOMIC DNA]</scope>
    <source>
        <strain evidence="3">NBRC 101365</strain>
    </source>
</reference>